<organism evidence="26 27">
    <name type="scientific">Ceyx cyanopectus</name>
    <name type="common">Indigo-banded kingfisher</name>
    <dbReference type="NCBI Taxonomy" id="390723"/>
    <lineage>
        <taxon>Eukaryota</taxon>
        <taxon>Metazoa</taxon>
        <taxon>Chordata</taxon>
        <taxon>Craniata</taxon>
        <taxon>Vertebrata</taxon>
        <taxon>Euteleostomi</taxon>
        <taxon>Archelosauria</taxon>
        <taxon>Archosauria</taxon>
        <taxon>Dinosauria</taxon>
        <taxon>Saurischia</taxon>
        <taxon>Theropoda</taxon>
        <taxon>Coelurosauria</taxon>
        <taxon>Aves</taxon>
        <taxon>Neognathae</taxon>
        <taxon>Neoaves</taxon>
        <taxon>Telluraves</taxon>
        <taxon>Coraciimorphae</taxon>
        <taxon>Coraciiformes</taxon>
        <taxon>Alcedinidae</taxon>
        <taxon>Ceyx</taxon>
    </lineage>
</organism>
<dbReference type="OrthoDB" id="1470350at2759"/>
<keyword evidence="25" id="KW-0812">Transmembrane</keyword>
<evidence type="ECO:0000256" key="9">
    <source>
        <dbReference type="ARBA" id="ARBA00023004"/>
    </source>
</evidence>
<dbReference type="InterPro" id="IPR001128">
    <property type="entry name" value="Cyt_P450"/>
</dbReference>
<sequence length="529" mass="60816">VVMEVVQGVTVGPQLLHLGAGVITLLVTVVTVCSLPSLVAYWRRWWVMKPIPGVSPCYPVLGNALLLERDGEAFFKQLQFYVEEFRSHPMLKLWVGPLPVMVLHHPDSVEVILNSSKHIEKSYLYKFLQPWLGTGLLTSTGDKWRLRRKMITPTFHFTILTDFLEIMNEQGNILVEKLEKHVGKEPFDVFLDITLCTLDIICETAMGKNVGAQKNKDSEYVRAVYRMSDLIHERQKSPWLWPNLLYMLFKEGKEHERNLKILHNFTDTVIAEKALELENTKQAKCNMDGNCEESGSKKRKAFLDMLLSATDDEGNKLSYRDIREEVDTFMFEGHDTTAAAMNWVLYLLGHNPEAQKKVHRELDELFGRSDRPVTMDDLKKLHYLECVVKEALRLFPSVPLFGRVLKEDCCIRGYQVPKGTNVIVATYALHRDPDNFPEPEEFRPERFFPENCKGRHPYAYVPFSAGPRNCIGQRFAQMEEKALLALILRRFWVVSCQKPEELGIAGELILRPNNGIWIQIKSRPNAGLD</sequence>
<comment type="cofactor">
    <cofactor evidence="1 23">
        <name>heme</name>
        <dbReference type="ChEBI" id="CHEBI:30413"/>
    </cofactor>
</comment>
<keyword evidence="6 23" id="KW-0479">Metal-binding</keyword>
<evidence type="ECO:0000256" key="20">
    <source>
        <dbReference type="ARBA" id="ARBA00070763"/>
    </source>
</evidence>
<evidence type="ECO:0000256" key="15">
    <source>
        <dbReference type="ARBA" id="ARBA00052785"/>
    </source>
</evidence>
<comment type="subcellular location">
    <subcellularLocation>
        <location evidence="2">Endoplasmic reticulum membrane</location>
    </subcellularLocation>
</comment>
<dbReference type="PRINTS" id="PR00385">
    <property type="entry name" value="P450"/>
</dbReference>
<feature type="non-terminal residue" evidence="26">
    <location>
        <position position="1"/>
    </location>
</feature>
<evidence type="ECO:0000256" key="22">
    <source>
        <dbReference type="ARBA" id="ARBA00079181"/>
    </source>
</evidence>
<dbReference type="EMBL" id="VYZU01033370">
    <property type="protein sequence ID" value="NXY84764.1"/>
    <property type="molecule type" value="Genomic_DNA"/>
</dbReference>
<dbReference type="PROSITE" id="PS00086">
    <property type="entry name" value="CYTOCHROME_P450"/>
    <property type="match status" value="1"/>
</dbReference>
<evidence type="ECO:0000256" key="7">
    <source>
        <dbReference type="ARBA" id="ARBA00022824"/>
    </source>
</evidence>
<evidence type="ECO:0000256" key="25">
    <source>
        <dbReference type="SAM" id="Phobius"/>
    </source>
</evidence>
<evidence type="ECO:0000256" key="11">
    <source>
        <dbReference type="ARBA" id="ARBA00023136"/>
    </source>
</evidence>
<evidence type="ECO:0000256" key="2">
    <source>
        <dbReference type="ARBA" id="ARBA00004586"/>
    </source>
</evidence>
<evidence type="ECO:0000256" key="17">
    <source>
        <dbReference type="ARBA" id="ARBA00057964"/>
    </source>
</evidence>
<evidence type="ECO:0000256" key="5">
    <source>
        <dbReference type="ARBA" id="ARBA00022617"/>
    </source>
</evidence>
<comment type="pathway">
    <text evidence="3">Lipid metabolism; fatty acid metabolism.</text>
</comment>
<accession>A0A7L4N9M0</accession>
<evidence type="ECO:0000313" key="26">
    <source>
        <dbReference type="EMBL" id="NXY84764.1"/>
    </source>
</evidence>
<dbReference type="PRINTS" id="PR00463">
    <property type="entry name" value="EP450I"/>
</dbReference>
<dbReference type="GO" id="GO:0005789">
    <property type="term" value="C:endoplasmic reticulum membrane"/>
    <property type="evidence" value="ECO:0007669"/>
    <property type="project" value="UniProtKB-SubCell"/>
</dbReference>
<evidence type="ECO:0000256" key="3">
    <source>
        <dbReference type="ARBA" id="ARBA00004872"/>
    </source>
</evidence>
<comment type="function">
    <text evidence="17">A cytochrome P450 monooxygenase involved in fatty acid metabolism in the eye. Catalyzes the omega-hydroxylation of polyunsaturated fatty acids (PUFAs) docosahexaenoate (DHA) and its precursor eicosapentaenoate (EPA), and may contribute to the homeostasis of these retinal PUFAs. Omega hydroxylates saturated fatty acids such as laurate, myristate and palmitate, the catalytic efficiency decreasing in the following order: myristate &gt; laurate &gt; palmitate (C14&gt;C12&gt;C16). Mechanistically, uses molecular oxygen inserting one oxygen atom into a substrate, and reducing the second into a water molecule, with two electrons provided by NADPH via cytochrome P450 reductase (CPR; NADPH-ferrihemoprotein reductase).</text>
</comment>
<dbReference type="InterPro" id="IPR050196">
    <property type="entry name" value="Cytochrome_P450_Monoox"/>
</dbReference>
<dbReference type="PANTHER" id="PTHR24291">
    <property type="entry name" value="CYTOCHROME P450 FAMILY 4"/>
    <property type="match status" value="1"/>
</dbReference>
<dbReference type="GO" id="GO:0005506">
    <property type="term" value="F:iron ion binding"/>
    <property type="evidence" value="ECO:0007669"/>
    <property type="project" value="InterPro"/>
</dbReference>
<evidence type="ECO:0000256" key="6">
    <source>
        <dbReference type="ARBA" id="ARBA00022723"/>
    </source>
</evidence>
<evidence type="ECO:0000256" key="24">
    <source>
        <dbReference type="RuleBase" id="RU000461"/>
    </source>
</evidence>
<dbReference type="EC" id="1.14.14.79" evidence="18"/>
<dbReference type="EC" id="1.14.14.80" evidence="19"/>
<dbReference type="Gene3D" id="1.10.630.10">
    <property type="entry name" value="Cytochrome P450"/>
    <property type="match status" value="1"/>
</dbReference>
<evidence type="ECO:0000256" key="14">
    <source>
        <dbReference type="ARBA" id="ARBA00052522"/>
    </source>
</evidence>
<evidence type="ECO:0000256" key="18">
    <source>
        <dbReference type="ARBA" id="ARBA00066547"/>
    </source>
</evidence>
<evidence type="ECO:0000256" key="23">
    <source>
        <dbReference type="PIRSR" id="PIRSR602401-1"/>
    </source>
</evidence>
<comment type="catalytic activity">
    <reaction evidence="15">
        <text>tetradecanoate + reduced [NADPH--hemoprotein reductase] + O2 = 14-hydroxytetradecanoate + oxidized [NADPH--hemoprotein reductase] + H2O + H(+)</text>
        <dbReference type="Rhea" id="RHEA:40203"/>
        <dbReference type="Rhea" id="RHEA-COMP:11964"/>
        <dbReference type="Rhea" id="RHEA-COMP:11965"/>
        <dbReference type="ChEBI" id="CHEBI:15377"/>
        <dbReference type="ChEBI" id="CHEBI:15378"/>
        <dbReference type="ChEBI" id="CHEBI:15379"/>
        <dbReference type="ChEBI" id="CHEBI:30807"/>
        <dbReference type="ChEBI" id="CHEBI:57618"/>
        <dbReference type="ChEBI" id="CHEBI:58210"/>
        <dbReference type="ChEBI" id="CHEBI:77033"/>
    </reaction>
    <physiologicalReaction direction="left-to-right" evidence="15">
        <dbReference type="Rhea" id="RHEA:40204"/>
    </physiologicalReaction>
</comment>
<keyword evidence="25" id="KW-1133">Transmembrane helix</keyword>
<keyword evidence="7" id="KW-0256">Endoplasmic reticulum</keyword>
<evidence type="ECO:0000256" key="4">
    <source>
        <dbReference type="ARBA" id="ARBA00010617"/>
    </source>
</evidence>
<protein>
    <recommendedName>
        <fullName evidence="20">Cytochrome P450 4V2</fullName>
        <ecNumber evidence="18">1.14.14.79</ecNumber>
        <ecNumber evidence="19">1.14.14.80</ecNumber>
    </recommendedName>
    <alternativeName>
        <fullName evidence="21">Docosahexaenoic acid omega-hydroxylase CYP4V2</fullName>
    </alternativeName>
    <alternativeName>
        <fullName evidence="22">Long-chain fatty acid omega-monooxygenase</fullName>
    </alternativeName>
</protein>
<evidence type="ECO:0000256" key="19">
    <source>
        <dbReference type="ARBA" id="ARBA00066560"/>
    </source>
</evidence>
<evidence type="ECO:0000256" key="8">
    <source>
        <dbReference type="ARBA" id="ARBA00023002"/>
    </source>
</evidence>
<keyword evidence="9 23" id="KW-0408">Iron</keyword>
<keyword evidence="8 24" id="KW-0560">Oxidoreductase</keyword>
<name>A0A7L4N9M0_9AVES</name>
<comment type="catalytic activity">
    <reaction evidence="14">
        <text>(5Z,8Z,11Z,14Z,17Z)-eicosapentaenoate + reduced [NADPH--hemoprotein reductase] + O2 = 20-hydroxy-(5Z,8Z,11Z,14Z,17Z)-eicosapentaenoate + oxidized [NADPH--hemoprotein reductase] + H2O + H(+)</text>
        <dbReference type="Rhea" id="RHEA:39791"/>
        <dbReference type="Rhea" id="RHEA-COMP:11964"/>
        <dbReference type="Rhea" id="RHEA-COMP:11965"/>
        <dbReference type="ChEBI" id="CHEBI:15377"/>
        <dbReference type="ChEBI" id="CHEBI:15378"/>
        <dbReference type="ChEBI" id="CHEBI:15379"/>
        <dbReference type="ChEBI" id="CHEBI:57618"/>
        <dbReference type="ChEBI" id="CHEBI:58210"/>
        <dbReference type="ChEBI" id="CHEBI:58562"/>
        <dbReference type="ChEBI" id="CHEBI:76639"/>
    </reaction>
    <physiologicalReaction direction="left-to-right" evidence="14">
        <dbReference type="Rhea" id="RHEA:39792"/>
    </physiologicalReaction>
</comment>
<evidence type="ECO:0000256" key="1">
    <source>
        <dbReference type="ARBA" id="ARBA00001971"/>
    </source>
</evidence>
<dbReference type="GO" id="GO:0102033">
    <property type="term" value="F:long-chain fatty acid omega-hydroxylase activity"/>
    <property type="evidence" value="ECO:0007669"/>
    <property type="project" value="UniProtKB-EC"/>
</dbReference>
<evidence type="ECO:0000256" key="16">
    <source>
        <dbReference type="ARBA" id="ARBA00052805"/>
    </source>
</evidence>
<dbReference type="SUPFAM" id="SSF48264">
    <property type="entry name" value="Cytochrome P450"/>
    <property type="match status" value="1"/>
</dbReference>
<evidence type="ECO:0000256" key="12">
    <source>
        <dbReference type="ARBA" id="ARBA00050386"/>
    </source>
</evidence>
<proteinExistence type="inferred from homology"/>
<reference evidence="26 27" key="1">
    <citation type="submission" date="2020-02" db="EMBL/GenBank/DDBJ databases">
        <title>Bird 10,000 Genomes (B10K) Project - Family phase.</title>
        <authorList>
            <person name="Zhang G."/>
        </authorList>
    </citation>
    <scope>NUCLEOTIDE SEQUENCE [LARGE SCALE GENOMIC DNA]</scope>
    <source>
        <strain evidence="26">B10K-DU-013-51</strain>
        <tissue evidence="26">Mixed tissue sample</tissue>
    </source>
</reference>
<keyword evidence="10 24" id="KW-0503">Monooxygenase</keyword>
<dbReference type="InterPro" id="IPR017972">
    <property type="entry name" value="Cyt_P450_CS"/>
</dbReference>
<keyword evidence="27" id="KW-1185">Reference proteome</keyword>
<comment type="catalytic activity">
    <reaction evidence="13">
        <text>hexadecanoate + reduced [NADPH--hemoprotein reductase] + O2 = 16-hydroxyhexadecanoate + oxidized [NADPH--hemoprotein reductase] + H2O + H(+)</text>
        <dbReference type="Rhea" id="RHEA:40199"/>
        <dbReference type="Rhea" id="RHEA-COMP:11964"/>
        <dbReference type="Rhea" id="RHEA-COMP:11965"/>
        <dbReference type="ChEBI" id="CHEBI:7896"/>
        <dbReference type="ChEBI" id="CHEBI:15377"/>
        <dbReference type="ChEBI" id="CHEBI:15378"/>
        <dbReference type="ChEBI" id="CHEBI:15379"/>
        <dbReference type="ChEBI" id="CHEBI:55329"/>
        <dbReference type="ChEBI" id="CHEBI:57618"/>
        <dbReference type="ChEBI" id="CHEBI:58210"/>
        <dbReference type="EC" id="1.14.14.80"/>
    </reaction>
    <physiologicalReaction direction="left-to-right" evidence="13">
        <dbReference type="Rhea" id="RHEA:40200"/>
    </physiologicalReaction>
</comment>
<dbReference type="FunFam" id="1.10.630.10:FF:000035">
    <property type="entry name" value="CYtochrome P450 family"/>
    <property type="match status" value="1"/>
</dbReference>
<keyword evidence="11 25" id="KW-0472">Membrane</keyword>
<evidence type="ECO:0000256" key="21">
    <source>
        <dbReference type="ARBA" id="ARBA00076651"/>
    </source>
</evidence>
<comment type="catalytic activity">
    <reaction evidence="16">
        <text>dodecanoate + reduced [NADPH--hemoprotein reductase] + O2 = 12-hydroxydodecanoate + oxidized [NADPH--hemoprotein reductase] + H2O + H(+)</text>
        <dbReference type="Rhea" id="RHEA:38947"/>
        <dbReference type="Rhea" id="RHEA-COMP:11964"/>
        <dbReference type="Rhea" id="RHEA-COMP:11965"/>
        <dbReference type="ChEBI" id="CHEBI:15377"/>
        <dbReference type="ChEBI" id="CHEBI:15378"/>
        <dbReference type="ChEBI" id="CHEBI:15379"/>
        <dbReference type="ChEBI" id="CHEBI:18262"/>
        <dbReference type="ChEBI" id="CHEBI:36204"/>
        <dbReference type="ChEBI" id="CHEBI:57618"/>
        <dbReference type="ChEBI" id="CHEBI:58210"/>
    </reaction>
    <physiologicalReaction direction="left-to-right" evidence="16">
        <dbReference type="Rhea" id="RHEA:38948"/>
    </physiologicalReaction>
</comment>
<keyword evidence="5 23" id="KW-0349">Heme</keyword>
<gene>
    <name evidence="26" type="primary">Cyp4v2</name>
    <name evidence="26" type="ORF">CEYCYA_R08045</name>
</gene>
<evidence type="ECO:0000256" key="10">
    <source>
        <dbReference type="ARBA" id="ARBA00023033"/>
    </source>
</evidence>
<dbReference type="Pfam" id="PF00067">
    <property type="entry name" value="p450"/>
    <property type="match status" value="1"/>
</dbReference>
<dbReference type="GO" id="GO:0020037">
    <property type="term" value="F:heme binding"/>
    <property type="evidence" value="ECO:0007669"/>
    <property type="project" value="InterPro"/>
</dbReference>
<dbReference type="Proteomes" id="UP000586704">
    <property type="component" value="Unassembled WGS sequence"/>
</dbReference>
<feature type="transmembrane region" description="Helical" evidence="25">
    <location>
        <begin position="20"/>
        <end position="42"/>
    </location>
</feature>
<dbReference type="PANTHER" id="PTHR24291:SF193">
    <property type="entry name" value="CYTOCHROME P450 4V2"/>
    <property type="match status" value="1"/>
</dbReference>
<dbReference type="InterPro" id="IPR002401">
    <property type="entry name" value="Cyt_P450_E_grp-I"/>
</dbReference>
<comment type="similarity">
    <text evidence="4 24">Belongs to the cytochrome P450 family.</text>
</comment>
<feature type="binding site" description="axial binding residue" evidence="23">
    <location>
        <position position="470"/>
    </location>
    <ligand>
        <name>heme</name>
        <dbReference type="ChEBI" id="CHEBI:30413"/>
    </ligand>
    <ligandPart>
        <name>Fe</name>
        <dbReference type="ChEBI" id="CHEBI:18248"/>
    </ligandPart>
</feature>
<comment type="caution">
    <text evidence="26">The sequence shown here is derived from an EMBL/GenBank/DDBJ whole genome shotgun (WGS) entry which is preliminary data.</text>
</comment>
<dbReference type="InterPro" id="IPR036396">
    <property type="entry name" value="Cyt_P450_sf"/>
</dbReference>
<evidence type="ECO:0000313" key="27">
    <source>
        <dbReference type="Proteomes" id="UP000586704"/>
    </source>
</evidence>
<dbReference type="AlphaFoldDB" id="A0A7L4N9M0"/>
<feature type="non-terminal residue" evidence="26">
    <location>
        <position position="529"/>
    </location>
</feature>
<evidence type="ECO:0000256" key="13">
    <source>
        <dbReference type="ARBA" id="ARBA00051511"/>
    </source>
</evidence>
<comment type="catalytic activity">
    <reaction evidence="12">
        <text>(4Z,7Z,10Z,13Z,16Z,19Z)-docosahexaenoate + reduced [NADPH--hemoprotein reductase] + O2 = 22-hydroxy-(4Z,7Z,10Z,13Z,16Z,19Z)-docosahexaenoate + oxidized [NADPH--hemoprotein reductase] + H2O + H(+)</text>
        <dbReference type="Rhea" id="RHEA:40155"/>
        <dbReference type="Rhea" id="RHEA-COMP:11964"/>
        <dbReference type="Rhea" id="RHEA-COMP:11965"/>
        <dbReference type="ChEBI" id="CHEBI:15377"/>
        <dbReference type="ChEBI" id="CHEBI:15378"/>
        <dbReference type="ChEBI" id="CHEBI:15379"/>
        <dbReference type="ChEBI" id="CHEBI:57618"/>
        <dbReference type="ChEBI" id="CHEBI:58210"/>
        <dbReference type="ChEBI" id="CHEBI:77015"/>
        <dbReference type="ChEBI" id="CHEBI:77016"/>
        <dbReference type="EC" id="1.14.14.79"/>
    </reaction>
    <physiologicalReaction direction="left-to-right" evidence="12">
        <dbReference type="Rhea" id="RHEA:40156"/>
    </physiologicalReaction>
</comment>